<dbReference type="Proteomes" id="UP000623958">
    <property type="component" value="Unassembled WGS sequence"/>
</dbReference>
<evidence type="ECO:0000256" key="5">
    <source>
        <dbReference type="SAM" id="SignalP"/>
    </source>
</evidence>
<evidence type="ECO:0000259" key="6">
    <source>
        <dbReference type="PROSITE" id="PS51935"/>
    </source>
</evidence>
<dbReference type="EMBL" id="BNBA01000019">
    <property type="protein sequence ID" value="GHH55853.1"/>
    <property type="molecule type" value="Genomic_DNA"/>
</dbReference>
<feature type="domain" description="NlpC/P60" evidence="6">
    <location>
        <begin position="324"/>
        <end position="478"/>
    </location>
</feature>
<keyword evidence="3" id="KW-0378">Hydrolase</keyword>
<dbReference type="SUPFAM" id="SSF54001">
    <property type="entry name" value="Cysteine proteinases"/>
    <property type="match status" value="1"/>
</dbReference>
<dbReference type="Gene3D" id="3.90.1720.10">
    <property type="entry name" value="endopeptidase domain like (from Nostoc punctiforme)"/>
    <property type="match status" value="1"/>
</dbReference>
<keyword evidence="2" id="KW-0645">Protease</keyword>
<keyword evidence="5" id="KW-0732">Signal</keyword>
<dbReference type="AlphaFoldDB" id="A0A919F952"/>
<name>A0A919F952_9XANT</name>
<comment type="similarity">
    <text evidence="1">Belongs to the peptidase C40 family.</text>
</comment>
<keyword evidence="4" id="KW-0788">Thiol protease</keyword>
<dbReference type="InterPro" id="IPR038765">
    <property type="entry name" value="Papain-like_cys_pep_sf"/>
</dbReference>
<reference evidence="7" key="1">
    <citation type="journal article" date="2014" name="Int. J. Syst. Evol. Microbiol.">
        <title>Complete genome sequence of Corynebacterium casei LMG S-19264T (=DSM 44701T), isolated from a smear-ripened cheese.</title>
        <authorList>
            <consortium name="US DOE Joint Genome Institute (JGI-PGF)"/>
            <person name="Walter F."/>
            <person name="Albersmeier A."/>
            <person name="Kalinowski J."/>
            <person name="Ruckert C."/>
        </authorList>
    </citation>
    <scope>NUCLEOTIDE SEQUENCE</scope>
    <source>
        <strain evidence="7">JCM 13306</strain>
    </source>
</reference>
<evidence type="ECO:0000256" key="3">
    <source>
        <dbReference type="ARBA" id="ARBA00022801"/>
    </source>
</evidence>
<accession>A0A919F952</accession>
<keyword evidence="8" id="KW-1185">Reference proteome</keyword>
<dbReference type="PROSITE" id="PS51935">
    <property type="entry name" value="NLPC_P60"/>
    <property type="match status" value="1"/>
</dbReference>
<organism evidence="7 8">
    <name type="scientific">Xanthomonas boreopolis</name>
    <dbReference type="NCBI Taxonomy" id="86183"/>
    <lineage>
        <taxon>Bacteria</taxon>
        <taxon>Pseudomonadati</taxon>
        <taxon>Pseudomonadota</taxon>
        <taxon>Gammaproteobacteria</taxon>
        <taxon>Lysobacterales</taxon>
        <taxon>Lysobacteraceae</taxon>
        <taxon>Xanthomonas</taxon>
    </lineage>
</organism>
<gene>
    <name evidence="7" type="ORF">GCM10009090_24750</name>
</gene>
<evidence type="ECO:0000256" key="1">
    <source>
        <dbReference type="ARBA" id="ARBA00007074"/>
    </source>
</evidence>
<dbReference type="Pfam" id="PF00877">
    <property type="entry name" value="NLPC_P60"/>
    <property type="match status" value="1"/>
</dbReference>
<feature type="signal peptide" evidence="5">
    <location>
        <begin position="1"/>
        <end position="35"/>
    </location>
</feature>
<evidence type="ECO:0000313" key="7">
    <source>
        <dbReference type="EMBL" id="GHH55853.1"/>
    </source>
</evidence>
<sequence length="483" mass="52453">MTIQAKPRRGTLHWTRAAAGWLLAACLLPASARQAAVPAPAIDPATGVVAVAPAQLSPDYWIARQPEPDRVILDRAGIAAQNARMRERDPAIHDLRALPSPLPAAWVREQVGKLSARPARTLYDAQGRPLDAATLDGLVDALALDAVPAARPLQYGLVTRRAALRTFPTALRAFSRVGDTDIDRFQESALFPGDTVAVLHESRDGQWLFVASERYFAWTEKRNVALGSAEQVFGYGRQGPYRVVTGATAFTAYTPEQPQVSRLQLDMGVRVPVLADWPPGQPVNGQMPYTSWVIQLPVRNDDGSLALVPALLPRTADTAADYLPLTPRNLVAQAFKFLGERYGWGHDYGTRDCSGFVSEIYRSFGVLMPRNTSAQAVSPALDRIAFDKRDGKAVRMAAVKRLQVGDLVYIPGHVMVALGHDGGLAYMIHDTAGGGWAGPDGKRVAGHLNGVSVTPLEPMLASDTSDYVDLITNIQRIRPRTHE</sequence>
<dbReference type="InterPro" id="IPR000064">
    <property type="entry name" value="NLP_P60_dom"/>
</dbReference>
<evidence type="ECO:0000256" key="4">
    <source>
        <dbReference type="ARBA" id="ARBA00022807"/>
    </source>
</evidence>
<proteinExistence type="inferred from homology"/>
<evidence type="ECO:0000313" key="8">
    <source>
        <dbReference type="Proteomes" id="UP000623958"/>
    </source>
</evidence>
<feature type="chain" id="PRO_5038139822" description="NlpC/P60 domain-containing protein" evidence="5">
    <location>
        <begin position="36"/>
        <end position="483"/>
    </location>
</feature>
<dbReference type="InterPro" id="IPR027017">
    <property type="entry name" value="P60_peptidase_YkfC"/>
</dbReference>
<evidence type="ECO:0000256" key="2">
    <source>
        <dbReference type="ARBA" id="ARBA00022670"/>
    </source>
</evidence>
<comment type="caution">
    <text evidence="7">The sequence shown here is derived from an EMBL/GenBank/DDBJ whole genome shotgun (WGS) entry which is preliminary data.</text>
</comment>
<dbReference type="Pfam" id="PF12913">
    <property type="entry name" value="SH3_6"/>
    <property type="match status" value="1"/>
</dbReference>
<reference evidence="7" key="2">
    <citation type="submission" date="2020-09" db="EMBL/GenBank/DDBJ databases">
        <authorList>
            <person name="Sun Q."/>
            <person name="Ohkuma M."/>
        </authorList>
    </citation>
    <scope>NUCLEOTIDE SEQUENCE</scope>
    <source>
        <strain evidence="7">JCM 13306</strain>
    </source>
</reference>
<dbReference type="InterPro" id="IPR039439">
    <property type="entry name" value="SH3b1_dom"/>
</dbReference>
<dbReference type="PIRSF" id="PIRSF019015">
    <property type="entry name" value="P60_peptidase_YkfC"/>
    <property type="match status" value="1"/>
</dbReference>
<dbReference type="RefSeq" id="WP_434029486.1">
    <property type="nucleotide sequence ID" value="NZ_BNBA01000019.1"/>
</dbReference>
<protein>
    <recommendedName>
        <fullName evidence="6">NlpC/P60 domain-containing protein</fullName>
    </recommendedName>
</protein>
<dbReference type="GO" id="GO:0006508">
    <property type="term" value="P:proteolysis"/>
    <property type="evidence" value="ECO:0007669"/>
    <property type="project" value="UniProtKB-KW"/>
</dbReference>
<dbReference type="GO" id="GO:0008234">
    <property type="term" value="F:cysteine-type peptidase activity"/>
    <property type="evidence" value="ECO:0007669"/>
    <property type="project" value="UniProtKB-KW"/>
</dbReference>